<dbReference type="Pfam" id="PF12833">
    <property type="entry name" value="HTH_18"/>
    <property type="match status" value="1"/>
</dbReference>
<dbReference type="EMBL" id="WMBB01000005">
    <property type="protein sequence ID" value="MTE13657.1"/>
    <property type="molecule type" value="Genomic_DNA"/>
</dbReference>
<dbReference type="Pfam" id="PF20240">
    <property type="entry name" value="DUF6597"/>
    <property type="match status" value="1"/>
</dbReference>
<feature type="region of interest" description="Disordered" evidence="4">
    <location>
        <begin position="1"/>
        <end position="30"/>
    </location>
</feature>
<keyword evidence="2" id="KW-0238">DNA-binding</keyword>
<dbReference type="GO" id="GO:0003700">
    <property type="term" value="F:DNA-binding transcription factor activity"/>
    <property type="evidence" value="ECO:0007669"/>
    <property type="project" value="InterPro"/>
</dbReference>
<dbReference type="PANTHER" id="PTHR46796:SF15">
    <property type="entry name" value="BLL1074 PROTEIN"/>
    <property type="match status" value="1"/>
</dbReference>
<evidence type="ECO:0000256" key="4">
    <source>
        <dbReference type="SAM" id="MobiDB-lite"/>
    </source>
</evidence>
<comment type="caution">
    <text evidence="6">The sequence shown here is derived from an EMBL/GenBank/DDBJ whole genome shotgun (WGS) entry which is preliminary data.</text>
</comment>
<evidence type="ECO:0000256" key="3">
    <source>
        <dbReference type="ARBA" id="ARBA00023163"/>
    </source>
</evidence>
<reference evidence="6 7" key="1">
    <citation type="submission" date="2019-11" db="EMBL/GenBank/DDBJ databases">
        <title>Nocardia sp. nov. CT2-14 isolated from soil.</title>
        <authorList>
            <person name="Kanchanasin P."/>
            <person name="Tanasupawat S."/>
            <person name="Yuki M."/>
            <person name="Kudo T."/>
        </authorList>
    </citation>
    <scope>NUCLEOTIDE SEQUENCE [LARGE SCALE GENOMIC DNA]</scope>
    <source>
        <strain evidence="6 7">CT2-14</strain>
    </source>
</reference>
<feature type="compositionally biased region" description="Polar residues" evidence="4">
    <location>
        <begin position="1"/>
        <end position="12"/>
    </location>
</feature>
<dbReference type="PROSITE" id="PS00041">
    <property type="entry name" value="HTH_ARAC_FAMILY_1"/>
    <property type="match status" value="1"/>
</dbReference>
<dbReference type="InterPro" id="IPR018062">
    <property type="entry name" value="HTH_AraC-typ_CS"/>
</dbReference>
<accession>A0A6I3KVQ9</accession>
<evidence type="ECO:0000259" key="5">
    <source>
        <dbReference type="PROSITE" id="PS01124"/>
    </source>
</evidence>
<sequence length="276" mass="29594">MPTVDRVTTPQLQAPVVTADELERRSSPPESLRPWITEVAQIPMVQPGSMAFTHVPQAVTTIVLRTEASGRRDALVVGPRTRATYANPDKSAGCTRIRLAPGASQPLLGIPAVDLTNRVTMLADVPGAAADLADALTELAPAEIVPFLESELPQRLSEDRTRRDHRRLLGSAVAAMDATASITDLAAALAVSERQLRNLFTSGIGVSPKHYARITRIRRILSAAGNTPWSHLATAAGYYDQSHMTADFRSLMGVAPTAYFRGDIPAPTPCQSLTSL</sequence>
<keyword evidence="3" id="KW-0804">Transcription</keyword>
<dbReference type="PROSITE" id="PS01124">
    <property type="entry name" value="HTH_ARAC_FAMILY_2"/>
    <property type="match status" value="1"/>
</dbReference>
<evidence type="ECO:0000313" key="6">
    <source>
        <dbReference type="EMBL" id="MTE13657.1"/>
    </source>
</evidence>
<dbReference type="GO" id="GO:0043565">
    <property type="term" value="F:sequence-specific DNA binding"/>
    <property type="evidence" value="ECO:0007669"/>
    <property type="project" value="InterPro"/>
</dbReference>
<dbReference type="SMART" id="SM00342">
    <property type="entry name" value="HTH_ARAC"/>
    <property type="match status" value="1"/>
</dbReference>
<dbReference type="InterPro" id="IPR050204">
    <property type="entry name" value="AraC_XylS_family_regulators"/>
</dbReference>
<evidence type="ECO:0000256" key="1">
    <source>
        <dbReference type="ARBA" id="ARBA00023015"/>
    </source>
</evidence>
<keyword evidence="1" id="KW-0805">Transcription regulation</keyword>
<dbReference type="InterPro" id="IPR009057">
    <property type="entry name" value="Homeodomain-like_sf"/>
</dbReference>
<dbReference type="InterPro" id="IPR018060">
    <property type="entry name" value="HTH_AraC"/>
</dbReference>
<protein>
    <submittedName>
        <fullName evidence="6">Helix-turn-helix domain-containing protein</fullName>
    </submittedName>
</protein>
<dbReference type="InterPro" id="IPR046532">
    <property type="entry name" value="DUF6597"/>
</dbReference>
<organism evidence="6 7">
    <name type="scientific">Nocardia aurantiaca</name>
    <dbReference type="NCBI Taxonomy" id="2675850"/>
    <lineage>
        <taxon>Bacteria</taxon>
        <taxon>Bacillati</taxon>
        <taxon>Actinomycetota</taxon>
        <taxon>Actinomycetes</taxon>
        <taxon>Mycobacteriales</taxon>
        <taxon>Nocardiaceae</taxon>
        <taxon>Nocardia</taxon>
    </lineage>
</organism>
<gene>
    <name evidence="6" type="ORF">GLP40_12855</name>
</gene>
<dbReference type="AlphaFoldDB" id="A0A6I3KVQ9"/>
<feature type="domain" description="HTH araC/xylS-type" evidence="5">
    <location>
        <begin position="166"/>
        <end position="262"/>
    </location>
</feature>
<name>A0A6I3KVQ9_9NOCA</name>
<dbReference type="Gene3D" id="1.10.10.60">
    <property type="entry name" value="Homeodomain-like"/>
    <property type="match status" value="1"/>
</dbReference>
<dbReference type="SUPFAM" id="SSF46689">
    <property type="entry name" value="Homeodomain-like"/>
    <property type="match status" value="1"/>
</dbReference>
<dbReference type="PANTHER" id="PTHR46796">
    <property type="entry name" value="HTH-TYPE TRANSCRIPTIONAL ACTIVATOR RHAS-RELATED"/>
    <property type="match status" value="1"/>
</dbReference>
<evidence type="ECO:0000313" key="7">
    <source>
        <dbReference type="Proteomes" id="UP000432464"/>
    </source>
</evidence>
<evidence type="ECO:0000256" key="2">
    <source>
        <dbReference type="ARBA" id="ARBA00023125"/>
    </source>
</evidence>
<proteinExistence type="predicted"/>
<dbReference type="Proteomes" id="UP000432464">
    <property type="component" value="Unassembled WGS sequence"/>
</dbReference>
<keyword evidence="7" id="KW-1185">Reference proteome</keyword>